<feature type="compositionally biased region" description="Low complexity" evidence="1">
    <location>
        <begin position="151"/>
        <end position="161"/>
    </location>
</feature>
<dbReference type="AlphaFoldDB" id="A0AAV9ZPJ2"/>
<evidence type="ECO:0000256" key="1">
    <source>
        <dbReference type="SAM" id="MobiDB-lite"/>
    </source>
</evidence>
<sequence>MPAALYFSRYIELNNFIFFAPFEDLQNYLQAVVDGFRHGQLARNQAELQLALTLQHGCTHYGWVYDDQYLAPYSQQLDQHELIMAEAQNRGAGLQGQHPPNPGAATANAGNPALTLEGHLAPGATIGPNLNSGERGRTNGEHGERRRRRIYSSSSGDSSSESKSRERRGKKPRLDTTRMGFDPGSEGPKLDPYRRQIADILENYKVLRRVQSRGDSPQFTEAGWKAILAGEFVDFGAVAEEIFGYKVDTSDRWHQV</sequence>
<dbReference type="Proteomes" id="UP001362999">
    <property type="component" value="Unassembled WGS sequence"/>
</dbReference>
<protein>
    <submittedName>
        <fullName evidence="2">Uncharacterized protein</fullName>
    </submittedName>
</protein>
<name>A0AAV9ZPJ2_9AGAR</name>
<proteinExistence type="predicted"/>
<reference evidence="2 3" key="1">
    <citation type="journal article" date="2024" name="J Genomics">
        <title>Draft genome sequencing and assembly of Favolaschia claudopus CIRM-BRFM 2984 isolated from oak limbs.</title>
        <authorList>
            <person name="Navarro D."/>
            <person name="Drula E."/>
            <person name="Chaduli D."/>
            <person name="Cazenave R."/>
            <person name="Ahrendt S."/>
            <person name="Wang J."/>
            <person name="Lipzen A."/>
            <person name="Daum C."/>
            <person name="Barry K."/>
            <person name="Grigoriev I.V."/>
            <person name="Favel A."/>
            <person name="Rosso M.N."/>
            <person name="Martin F."/>
        </authorList>
    </citation>
    <scope>NUCLEOTIDE SEQUENCE [LARGE SCALE GENOMIC DNA]</scope>
    <source>
        <strain evidence="2 3">CIRM-BRFM 2984</strain>
    </source>
</reference>
<gene>
    <name evidence="2" type="ORF">R3P38DRAFT_3228775</name>
</gene>
<feature type="region of interest" description="Disordered" evidence="1">
    <location>
        <begin position="91"/>
        <end position="191"/>
    </location>
</feature>
<dbReference type="EMBL" id="JAWWNJ010000122">
    <property type="protein sequence ID" value="KAK6988490.1"/>
    <property type="molecule type" value="Genomic_DNA"/>
</dbReference>
<comment type="caution">
    <text evidence="2">The sequence shown here is derived from an EMBL/GenBank/DDBJ whole genome shotgun (WGS) entry which is preliminary data.</text>
</comment>
<keyword evidence="3" id="KW-1185">Reference proteome</keyword>
<evidence type="ECO:0000313" key="2">
    <source>
        <dbReference type="EMBL" id="KAK6988490.1"/>
    </source>
</evidence>
<organism evidence="2 3">
    <name type="scientific">Favolaschia claudopus</name>
    <dbReference type="NCBI Taxonomy" id="2862362"/>
    <lineage>
        <taxon>Eukaryota</taxon>
        <taxon>Fungi</taxon>
        <taxon>Dikarya</taxon>
        <taxon>Basidiomycota</taxon>
        <taxon>Agaricomycotina</taxon>
        <taxon>Agaricomycetes</taxon>
        <taxon>Agaricomycetidae</taxon>
        <taxon>Agaricales</taxon>
        <taxon>Marasmiineae</taxon>
        <taxon>Mycenaceae</taxon>
        <taxon>Favolaschia</taxon>
    </lineage>
</organism>
<feature type="compositionally biased region" description="Low complexity" evidence="1">
    <location>
        <begin position="103"/>
        <end position="116"/>
    </location>
</feature>
<evidence type="ECO:0000313" key="3">
    <source>
        <dbReference type="Proteomes" id="UP001362999"/>
    </source>
</evidence>
<accession>A0AAV9ZPJ2</accession>
<feature type="compositionally biased region" description="Basic and acidic residues" evidence="1">
    <location>
        <begin position="134"/>
        <end position="144"/>
    </location>
</feature>